<evidence type="ECO:0000256" key="1">
    <source>
        <dbReference type="ARBA" id="ARBA00022729"/>
    </source>
</evidence>
<dbReference type="AlphaFoldDB" id="A0A972JCC6"/>
<dbReference type="InterPro" id="IPR007485">
    <property type="entry name" value="LPS_assembly_LptE"/>
</dbReference>
<comment type="function">
    <text evidence="6">Together with LptD, is involved in the assembly of lipopolysaccharide (LPS) at the surface of the outer membrane. Required for the proper assembly of LptD. Binds LPS and may serve as the LPS recognition site at the outer membrane.</text>
</comment>
<evidence type="ECO:0000256" key="4">
    <source>
        <dbReference type="ARBA" id="ARBA00023237"/>
    </source>
</evidence>
<keyword evidence="3 6" id="KW-0564">Palmitate</keyword>
<evidence type="ECO:0000313" key="8">
    <source>
        <dbReference type="EMBL" id="NMG04357.1"/>
    </source>
</evidence>
<keyword evidence="1 6" id="KW-0732">Signal</keyword>
<evidence type="ECO:0000256" key="6">
    <source>
        <dbReference type="HAMAP-Rule" id="MF_01186"/>
    </source>
</evidence>
<keyword evidence="4 6" id="KW-0998">Cell outer membrane</keyword>
<dbReference type="PANTHER" id="PTHR38098">
    <property type="entry name" value="LPS-ASSEMBLY LIPOPROTEIN LPTE"/>
    <property type="match status" value="1"/>
</dbReference>
<dbReference type="GO" id="GO:0043165">
    <property type="term" value="P:Gram-negative-bacterium-type cell outer membrane assembly"/>
    <property type="evidence" value="ECO:0007669"/>
    <property type="project" value="UniProtKB-UniRule"/>
</dbReference>
<organism evidence="8 9">
    <name type="scientific">Azoarcus taiwanensis</name>
    <dbReference type="NCBI Taxonomy" id="666964"/>
    <lineage>
        <taxon>Bacteria</taxon>
        <taxon>Pseudomonadati</taxon>
        <taxon>Pseudomonadota</taxon>
        <taxon>Betaproteobacteria</taxon>
        <taxon>Rhodocyclales</taxon>
        <taxon>Zoogloeaceae</taxon>
        <taxon>Azoarcus</taxon>
    </lineage>
</organism>
<dbReference type="GO" id="GO:0015920">
    <property type="term" value="P:lipopolysaccharide transport"/>
    <property type="evidence" value="ECO:0007669"/>
    <property type="project" value="TreeGrafter"/>
</dbReference>
<dbReference type="HAMAP" id="MF_01186">
    <property type="entry name" value="LPS_assembly_LptE"/>
    <property type="match status" value="1"/>
</dbReference>
<feature type="chain" id="PRO_5037746308" description="LPS-assembly lipoprotein LptE" evidence="7">
    <location>
        <begin position="21"/>
        <end position="165"/>
    </location>
</feature>
<gene>
    <name evidence="6" type="primary">lptE</name>
    <name evidence="8" type="ORF">GPA21_15470</name>
</gene>
<keyword evidence="9" id="KW-1185">Reference proteome</keyword>
<dbReference type="Gene3D" id="3.30.160.150">
    <property type="entry name" value="Lipoprotein like domain"/>
    <property type="match status" value="1"/>
</dbReference>
<comment type="similarity">
    <text evidence="6">Belongs to the LptE lipoprotein family.</text>
</comment>
<feature type="signal peptide" evidence="7">
    <location>
        <begin position="1"/>
        <end position="20"/>
    </location>
</feature>
<proteinExistence type="inferred from homology"/>
<dbReference type="EMBL" id="WTVM01000113">
    <property type="protein sequence ID" value="NMG04357.1"/>
    <property type="molecule type" value="Genomic_DNA"/>
</dbReference>
<evidence type="ECO:0000256" key="2">
    <source>
        <dbReference type="ARBA" id="ARBA00023136"/>
    </source>
</evidence>
<dbReference type="GO" id="GO:0009279">
    <property type="term" value="C:cell outer membrane"/>
    <property type="evidence" value="ECO:0007669"/>
    <property type="project" value="UniProtKB-SubCell"/>
</dbReference>
<sequence>MSRRTFIASFLALQAAVVLSGCGFQLRGAQPLPFDSLYVGADLTTPFGAALRQQIAAGADTRVVADAGEADARLEILRNNRSRDILSLTGAGRVREYQLTQTVVFRVIDRGGNELLPPSSVTVRREYNFDDDQIIAREQEEALLIRDMEEDIVQQMLRRMAAIRS</sequence>
<dbReference type="PROSITE" id="PS51257">
    <property type="entry name" value="PROKAR_LIPOPROTEIN"/>
    <property type="match status" value="1"/>
</dbReference>
<dbReference type="Proteomes" id="UP000599523">
    <property type="component" value="Unassembled WGS sequence"/>
</dbReference>
<accession>A0A972JCC6</accession>
<evidence type="ECO:0000256" key="7">
    <source>
        <dbReference type="SAM" id="SignalP"/>
    </source>
</evidence>
<dbReference type="GO" id="GO:0001530">
    <property type="term" value="F:lipopolysaccharide binding"/>
    <property type="evidence" value="ECO:0007669"/>
    <property type="project" value="TreeGrafter"/>
</dbReference>
<name>A0A972JCC6_9RHOO</name>
<keyword evidence="5 6" id="KW-0449">Lipoprotein</keyword>
<keyword evidence="2 6" id="KW-0472">Membrane</keyword>
<dbReference type="RefSeq" id="WP_168989030.1">
    <property type="nucleotide sequence ID" value="NZ_CAWPHM010000015.1"/>
</dbReference>
<dbReference type="GO" id="GO:1990351">
    <property type="term" value="C:transporter complex"/>
    <property type="evidence" value="ECO:0007669"/>
    <property type="project" value="TreeGrafter"/>
</dbReference>
<dbReference type="Pfam" id="PF04390">
    <property type="entry name" value="LptE"/>
    <property type="match status" value="1"/>
</dbReference>
<reference evidence="8" key="1">
    <citation type="submission" date="2019-12" db="EMBL/GenBank/DDBJ databases">
        <title>Comparative genomics gives insights into the taxonomy of the Azoarcus-Aromatoleum group and reveals separate origins of nif in the plant-associated Azoarcus and non-plant-associated Aromatoleum sub-groups.</title>
        <authorList>
            <person name="Lafos M."/>
            <person name="Maluk M."/>
            <person name="Batista M."/>
            <person name="Junghare M."/>
            <person name="Carmona M."/>
            <person name="Faoro H."/>
            <person name="Cruz L.M."/>
            <person name="Battistoni F."/>
            <person name="De Souza E."/>
            <person name="Pedrosa F."/>
            <person name="Chen W.-M."/>
            <person name="Poole P.S."/>
            <person name="Dixon R.A."/>
            <person name="James E.K."/>
        </authorList>
    </citation>
    <scope>NUCLEOTIDE SEQUENCE</scope>
    <source>
        <strain evidence="8">NSC3</strain>
    </source>
</reference>
<protein>
    <recommendedName>
        <fullName evidence="6">LPS-assembly lipoprotein LptE</fullName>
    </recommendedName>
</protein>
<evidence type="ECO:0000313" key="9">
    <source>
        <dbReference type="Proteomes" id="UP000599523"/>
    </source>
</evidence>
<comment type="subcellular location">
    <subcellularLocation>
        <location evidence="6">Cell outer membrane</location>
        <topology evidence="6">Lipid-anchor</topology>
    </subcellularLocation>
</comment>
<evidence type="ECO:0000256" key="5">
    <source>
        <dbReference type="ARBA" id="ARBA00023288"/>
    </source>
</evidence>
<dbReference type="PANTHER" id="PTHR38098:SF1">
    <property type="entry name" value="LPS-ASSEMBLY LIPOPROTEIN LPTE"/>
    <property type="match status" value="1"/>
</dbReference>
<comment type="caution">
    <text evidence="8">The sequence shown here is derived from an EMBL/GenBank/DDBJ whole genome shotgun (WGS) entry which is preliminary data.</text>
</comment>
<evidence type="ECO:0000256" key="3">
    <source>
        <dbReference type="ARBA" id="ARBA00023139"/>
    </source>
</evidence>
<comment type="subunit">
    <text evidence="6">Component of the lipopolysaccharide transport and assembly complex. Interacts with LptD.</text>
</comment>